<accession>A0A0R1VRB2</accession>
<dbReference type="GO" id="GO:0009401">
    <property type="term" value="P:phosphoenolpyruvate-dependent sugar phosphotransferase system"/>
    <property type="evidence" value="ECO:0007669"/>
    <property type="project" value="UniProtKB-KW"/>
</dbReference>
<dbReference type="InterPro" id="IPR011297">
    <property type="entry name" value="PTS_IIABC_b_glu"/>
</dbReference>
<dbReference type="NCBIfam" id="TIGR00830">
    <property type="entry name" value="PTBA"/>
    <property type="match status" value="1"/>
</dbReference>
<dbReference type="Pfam" id="PF00358">
    <property type="entry name" value="PTS_EIIA_1"/>
    <property type="match status" value="1"/>
</dbReference>
<name>A0A0R1VRB2_9LACO</name>
<evidence type="ECO:0000313" key="17">
    <source>
        <dbReference type="Proteomes" id="UP000051451"/>
    </source>
</evidence>
<evidence type="ECO:0000259" key="15">
    <source>
        <dbReference type="PROSITE" id="PS51103"/>
    </source>
</evidence>
<evidence type="ECO:0000259" key="13">
    <source>
        <dbReference type="PROSITE" id="PS51093"/>
    </source>
</evidence>
<dbReference type="PROSITE" id="PS01035">
    <property type="entry name" value="PTS_EIIB_TYPE_1_CYS"/>
    <property type="match status" value="1"/>
</dbReference>
<dbReference type="Proteomes" id="UP000051451">
    <property type="component" value="Unassembled WGS sequence"/>
</dbReference>
<keyword evidence="9 12" id="KW-1133">Transmembrane helix</keyword>
<feature type="domain" description="PTS EIIA type-1" evidence="13">
    <location>
        <begin position="479"/>
        <end position="583"/>
    </location>
</feature>
<dbReference type="InterPro" id="IPR018113">
    <property type="entry name" value="PTrfase_EIIB_Cys"/>
</dbReference>
<keyword evidence="7 12" id="KW-0812">Transmembrane</keyword>
<evidence type="ECO:0000256" key="2">
    <source>
        <dbReference type="ARBA" id="ARBA00022448"/>
    </source>
</evidence>
<feature type="transmembrane region" description="Helical" evidence="12">
    <location>
        <begin position="422"/>
        <end position="444"/>
    </location>
</feature>
<dbReference type="InterPro" id="IPR001996">
    <property type="entry name" value="PTS_IIB_1"/>
</dbReference>
<evidence type="ECO:0000256" key="1">
    <source>
        <dbReference type="ARBA" id="ARBA00004651"/>
    </source>
</evidence>
<comment type="caution">
    <text evidence="16">The sequence shown here is derived from an EMBL/GenBank/DDBJ whole genome shotgun (WGS) entry which is preliminary data.</text>
</comment>
<dbReference type="InterPro" id="IPR013013">
    <property type="entry name" value="PTS_EIIC_1"/>
</dbReference>
<keyword evidence="3" id="KW-1003">Cell membrane</keyword>
<dbReference type="GO" id="GO:0016301">
    <property type="term" value="F:kinase activity"/>
    <property type="evidence" value="ECO:0007669"/>
    <property type="project" value="UniProtKB-KW"/>
</dbReference>
<gene>
    <name evidence="16" type="ORF">FC89_GL001634</name>
</gene>
<protein>
    <submittedName>
        <fullName evidence="16">PTS family porter</fullName>
    </submittedName>
</protein>
<dbReference type="InterPro" id="IPR050558">
    <property type="entry name" value="PTS_Sugar-Specific_Components"/>
</dbReference>
<evidence type="ECO:0000256" key="3">
    <source>
        <dbReference type="ARBA" id="ARBA00022475"/>
    </source>
</evidence>
<dbReference type="RefSeq" id="WP_057870577.1">
    <property type="nucleotide sequence ID" value="NZ_AZGB01000001.1"/>
</dbReference>
<feature type="transmembrane region" description="Helical" evidence="12">
    <location>
        <begin position="377"/>
        <end position="401"/>
    </location>
</feature>
<dbReference type="PATRIC" id="fig|1423750.3.peg.1677"/>
<feature type="domain" description="PTS EIIC type-1" evidence="15">
    <location>
        <begin position="103"/>
        <end position="459"/>
    </location>
</feature>
<evidence type="ECO:0000256" key="4">
    <source>
        <dbReference type="ARBA" id="ARBA00022597"/>
    </source>
</evidence>
<feature type="transmembrane region" description="Helical" evidence="12">
    <location>
        <begin position="236"/>
        <end position="264"/>
    </location>
</feature>
<dbReference type="PANTHER" id="PTHR30175">
    <property type="entry name" value="PHOSPHOTRANSFERASE SYSTEM TRANSPORT PROTEIN"/>
    <property type="match status" value="1"/>
</dbReference>
<sequence>MDYGASANEIIKNVGNKGNIAKLIHCSTRLRFTLVNYDKANLDALKKVDGVLGAVIASGQCQVIVGNAVVEMFDAINAKIGIINNVKKAGDAPKQKWYEIFLDFLIGIFQPLVPAIAGAGVLKSLMILFSSLGWISETNSTYQIFTFIGSAPLYFLPLLVAITTAQKLNVNVLVSVSIASVLVYPDLITLLTKGTKLFGLSVTNITYSSQVFPTILAILLYAFLEKYVTKYCPKPVRIFLVPLICMAITVPATLLLLGPIGYIIGTWITASILFLFNHLGWVATGLLAGILPLMVATGMHKALIPYGVATMTATGRELLYLPASLAHNLSEAGTCFGVAVRTKNEKMRAIAISAAISALFGITEPALYGVALQHKRALGSVMISSAITGSIVGILGIKAFALVGPGIASMTMYVDKSNAKNFLFAWLCLVIALVLSFVLTLIFWKDDVVESVENNSTVDDVKLEVPINGTVVPLTEVNDSTFSSGVLGEGIAIKPKDGTLFAPAKAEVIMTYETGHAIGLKTQDGSEILIHIGLDTVKLNGKYFNVKVKEHQMVEPGETLIEFDLDKIVAENFDPTVMMVITNKGVANNIELPALA</sequence>
<keyword evidence="8" id="KW-0418">Kinase</keyword>
<dbReference type="EMBL" id="AZGB01000001">
    <property type="protein sequence ID" value="KRM08296.1"/>
    <property type="molecule type" value="Genomic_DNA"/>
</dbReference>
<keyword evidence="6" id="KW-0598">Phosphotransferase system</keyword>
<feature type="transmembrane region" description="Helical" evidence="12">
    <location>
        <begin position="270"/>
        <end position="295"/>
    </location>
</feature>
<reference evidence="16 17" key="1">
    <citation type="journal article" date="2015" name="Genome Announc.">
        <title>Expanding the biotechnology potential of lactobacilli through comparative genomics of 213 strains and associated genera.</title>
        <authorList>
            <person name="Sun Z."/>
            <person name="Harris H.M."/>
            <person name="McCann A."/>
            <person name="Guo C."/>
            <person name="Argimon S."/>
            <person name="Zhang W."/>
            <person name="Yang X."/>
            <person name="Jeffery I.B."/>
            <person name="Cooney J.C."/>
            <person name="Kagawa T.F."/>
            <person name="Liu W."/>
            <person name="Song Y."/>
            <person name="Salvetti E."/>
            <person name="Wrobel A."/>
            <person name="Rasinkangas P."/>
            <person name="Parkhill J."/>
            <person name="Rea M.C."/>
            <person name="O'Sullivan O."/>
            <person name="Ritari J."/>
            <person name="Douillard F.P."/>
            <person name="Paul Ross R."/>
            <person name="Yang R."/>
            <person name="Briner A.E."/>
            <person name="Felis G.E."/>
            <person name="de Vos W.M."/>
            <person name="Barrangou R."/>
            <person name="Klaenhammer T.R."/>
            <person name="Caufield P.W."/>
            <person name="Cui Y."/>
            <person name="Zhang H."/>
            <person name="O'Toole P.W."/>
        </authorList>
    </citation>
    <scope>NUCLEOTIDE SEQUENCE [LARGE SCALE GENOMIC DNA]</scope>
    <source>
        <strain evidence="16 17">DSM 18630</strain>
    </source>
</reference>
<dbReference type="AlphaFoldDB" id="A0A0R1VRB2"/>
<dbReference type="PANTHER" id="PTHR30175:SF1">
    <property type="entry name" value="PTS SYSTEM ARBUTIN-, CELLOBIOSE-, AND SALICIN-SPECIFIC EIIBC COMPONENT-RELATED"/>
    <property type="match status" value="1"/>
</dbReference>
<evidence type="ECO:0000256" key="5">
    <source>
        <dbReference type="ARBA" id="ARBA00022679"/>
    </source>
</evidence>
<dbReference type="GO" id="GO:0005886">
    <property type="term" value="C:plasma membrane"/>
    <property type="evidence" value="ECO:0007669"/>
    <property type="project" value="UniProtKB-SubCell"/>
</dbReference>
<evidence type="ECO:0000259" key="14">
    <source>
        <dbReference type="PROSITE" id="PS51098"/>
    </source>
</evidence>
<feature type="transmembrane region" description="Helical" evidence="12">
    <location>
        <begin position="142"/>
        <end position="161"/>
    </location>
</feature>
<feature type="transmembrane region" description="Helical" evidence="12">
    <location>
        <begin position="100"/>
        <end position="122"/>
    </location>
</feature>
<feature type="transmembrane region" description="Helical" evidence="12">
    <location>
        <begin position="168"/>
        <end position="185"/>
    </location>
</feature>
<dbReference type="PROSITE" id="PS51093">
    <property type="entry name" value="PTS_EIIA_TYPE_1"/>
    <property type="match status" value="1"/>
</dbReference>
<dbReference type="Pfam" id="PF02378">
    <property type="entry name" value="PTS_EIIC"/>
    <property type="match status" value="1"/>
</dbReference>
<dbReference type="CDD" id="cd00212">
    <property type="entry name" value="PTS_IIB_glc"/>
    <property type="match status" value="1"/>
</dbReference>
<organism evidence="16 17">
    <name type="scientific">Liquorilactobacillus ghanensis DSM 18630</name>
    <dbReference type="NCBI Taxonomy" id="1423750"/>
    <lineage>
        <taxon>Bacteria</taxon>
        <taxon>Bacillati</taxon>
        <taxon>Bacillota</taxon>
        <taxon>Bacilli</taxon>
        <taxon>Lactobacillales</taxon>
        <taxon>Lactobacillaceae</taxon>
        <taxon>Liquorilactobacillus</taxon>
    </lineage>
</organism>
<keyword evidence="2" id="KW-0813">Transport</keyword>
<proteinExistence type="predicted"/>
<comment type="subcellular location">
    <subcellularLocation>
        <location evidence="1">Cell membrane</location>
        <topology evidence="1">Multi-pass membrane protein</topology>
    </subcellularLocation>
</comment>
<keyword evidence="4" id="KW-0762">Sugar transport</keyword>
<feature type="transmembrane region" description="Helical" evidence="12">
    <location>
        <begin position="349"/>
        <end position="371"/>
    </location>
</feature>
<feature type="domain" description="PTS EIIB type-1" evidence="14">
    <location>
        <begin position="4"/>
        <end position="86"/>
    </location>
</feature>
<dbReference type="GO" id="GO:0008982">
    <property type="term" value="F:protein-N(PI)-phosphohistidine-sugar phosphotransferase activity"/>
    <property type="evidence" value="ECO:0007669"/>
    <property type="project" value="InterPro"/>
</dbReference>
<dbReference type="GO" id="GO:0015771">
    <property type="term" value="P:trehalose transport"/>
    <property type="evidence" value="ECO:0007669"/>
    <property type="project" value="TreeGrafter"/>
</dbReference>
<dbReference type="PROSITE" id="PS51098">
    <property type="entry name" value="PTS_EIIB_TYPE_1"/>
    <property type="match status" value="1"/>
</dbReference>
<dbReference type="STRING" id="1423750.FC89_GL001634"/>
<dbReference type="NCBIfam" id="TIGR01995">
    <property type="entry name" value="PTS-II-ABC-beta"/>
    <property type="match status" value="1"/>
</dbReference>
<keyword evidence="5" id="KW-0808">Transferase</keyword>
<evidence type="ECO:0000256" key="12">
    <source>
        <dbReference type="SAM" id="Phobius"/>
    </source>
</evidence>
<dbReference type="OrthoDB" id="9769191at2"/>
<dbReference type="GeneID" id="98317830"/>
<dbReference type="InterPro" id="IPR001127">
    <property type="entry name" value="PTS_EIIA_1_perm"/>
</dbReference>
<dbReference type="Pfam" id="PF00367">
    <property type="entry name" value="PTS_EIIB"/>
    <property type="match status" value="1"/>
</dbReference>
<evidence type="ECO:0000256" key="9">
    <source>
        <dbReference type="ARBA" id="ARBA00022989"/>
    </source>
</evidence>
<dbReference type="PROSITE" id="PS00371">
    <property type="entry name" value="PTS_EIIA_TYPE_1_HIS"/>
    <property type="match status" value="1"/>
</dbReference>
<feature type="active site" description="Phosphocysteine intermediate; for EIIB activity" evidence="11">
    <location>
        <position position="26"/>
    </location>
</feature>
<evidence type="ECO:0000256" key="8">
    <source>
        <dbReference type="ARBA" id="ARBA00022777"/>
    </source>
</evidence>
<dbReference type="Gene3D" id="2.70.70.10">
    <property type="entry name" value="Glucose Permease (Domain IIA)"/>
    <property type="match status" value="1"/>
</dbReference>
<dbReference type="FunFam" id="2.70.70.10:FF:000001">
    <property type="entry name" value="PTS system glucose-specific IIA component"/>
    <property type="match status" value="1"/>
</dbReference>
<dbReference type="InterPro" id="IPR003352">
    <property type="entry name" value="PTS_EIIC"/>
</dbReference>
<evidence type="ECO:0000256" key="10">
    <source>
        <dbReference type="ARBA" id="ARBA00023136"/>
    </source>
</evidence>
<evidence type="ECO:0000256" key="7">
    <source>
        <dbReference type="ARBA" id="ARBA00022692"/>
    </source>
</evidence>
<dbReference type="Gene3D" id="3.30.1360.60">
    <property type="entry name" value="Glucose permease domain IIB"/>
    <property type="match status" value="1"/>
</dbReference>
<dbReference type="SUPFAM" id="SSF55604">
    <property type="entry name" value="Glucose permease domain IIB"/>
    <property type="match status" value="1"/>
</dbReference>
<evidence type="ECO:0000256" key="11">
    <source>
        <dbReference type="PROSITE-ProRule" id="PRU00421"/>
    </source>
</evidence>
<dbReference type="InterPro" id="IPR036878">
    <property type="entry name" value="Glu_permease_IIB"/>
</dbReference>
<feature type="transmembrane region" description="Helical" evidence="12">
    <location>
        <begin position="205"/>
        <end position="224"/>
    </location>
</feature>
<keyword evidence="17" id="KW-1185">Reference proteome</keyword>
<keyword evidence="10 12" id="KW-0472">Membrane</keyword>
<dbReference type="GO" id="GO:0090589">
    <property type="term" value="F:protein-phosphocysteine-trehalose phosphotransferase system transporter activity"/>
    <property type="evidence" value="ECO:0007669"/>
    <property type="project" value="TreeGrafter"/>
</dbReference>
<evidence type="ECO:0000313" key="16">
    <source>
        <dbReference type="EMBL" id="KRM08296.1"/>
    </source>
</evidence>
<dbReference type="SUPFAM" id="SSF51261">
    <property type="entry name" value="Duplicated hybrid motif"/>
    <property type="match status" value="1"/>
</dbReference>
<evidence type="ECO:0000256" key="6">
    <source>
        <dbReference type="ARBA" id="ARBA00022683"/>
    </source>
</evidence>
<dbReference type="InterPro" id="IPR011055">
    <property type="entry name" value="Dup_hybrid_motif"/>
</dbReference>
<dbReference type="PROSITE" id="PS51103">
    <property type="entry name" value="PTS_EIIC_TYPE_1"/>
    <property type="match status" value="1"/>
</dbReference>